<evidence type="ECO:0000256" key="1">
    <source>
        <dbReference type="SAM" id="MobiDB-lite"/>
    </source>
</evidence>
<organism evidence="2 3">
    <name type="scientific">Microbacterium ginsengisoli</name>
    <dbReference type="NCBI Taxonomy" id="400772"/>
    <lineage>
        <taxon>Bacteria</taxon>
        <taxon>Bacillati</taxon>
        <taxon>Actinomycetota</taxon>
        <taxon>Actinomycetes</taxon>
        <taxon>Micrococcales</taxon>
        <taxon>Microbacteriaceae</taxon>
        <taxon>Microbacterium</taxon>
    </lineage>
</organism>
<evidence type="ECO:0000313" key="3">
    <source>
        <dbReference type="Proteomes" id="UP000033451"/>
    </source>
</evidence>
<gene>
    <name evidence="2" type="ORF">RR49_01431</name>
</gene>
<protein>
    <submittedName>
        <fullName evidence="2">Uncharacterized protein</fullName>
    </submittedName>
</protein>
<keyword evidence="3" id="KW-1185">Reference proteome</keyword>
<feature type="region of interest" description="Disordered" evidence="1">
    <location>
        <begin position="1"/>
        <end position="70"/>
    </location>
</feature>
<feature type="compositionally biased region" description="Basic and acidic residues" evidence="1">
    <location>
        <begin position="55"/>
        <end position="66"/>
    </location>
</feature>
<comment type="caution">
    <text evidence="2">The sequence shown here is derived from an EMBL/GenBank/DDBJ whole genome shotgun (WGS) entry which is preliminary data.</text>
</comment>
<evidence type="ECO:0000313" key="2">
    <source>
        <dbReference type="EMBL" id="KJL36680.1"/>
    </source>
</evidence>
<dbReference type="EMBL" id="JYIY01000072">
    <property type="protein sequence ID" value="KJL36680.1"/>
    <property type="molecule type" value="Genomic_DNA"/>
</dbReference>
<name>A0A0F0LWL1_9MICO</name>
<dbReference type="Proteomes" id="UP000033451">
    <property type="component" value="Unassembled WGS sequence"/>
</dbReference>
<accession>A0A0F0LWL1</accession>
<dbReference type="AlphaFoldDB" id="A0A0F0LWL1"/>
<proteinExistence type="predicted"/>
<reference evidence="2 3" key="1">
    <citation type="submission" date="2015-02" db="EMBL/GenBank/DDBJ databases">
        <title>Draft genome sequences of ten Microbacterium spp. with emphasis on heavy metal contaminated environments.</title>
        <authorList>
            <person name="Corretto E."/>
        </authorList>
    </citation>
    <scope>NUCLEOTIDE SEQUENCE [LARGE SCALE GENOMIC DNA]</scope>
    <source>
        <strain evidence="2 3">DSM 18659</strain>
    </source>
</reference>
<sequence length="105" mass="11685">MQPHDLRDQQLVPKLPGGRGPRFRSPVSAGGEEPHLGVPHHTADELDQETTTHPVNERDHLDERRPSSVAKNTLADRRISFAPSNSAIYFFNRLISAWASLEVPG</sequence>